<organism evidence="7 8">
    <name type="scientific">Coemansia pectinata</name>
    <dbReference type="NCBI Taxonomy" id="1052879"/>
    <lineage>
        <taxon>Eukaryota</taxon>
        <taxon>Fungi</taxon>
        <taxon>Fungi incertae sedis</taxon>
        <taxon>Zoopagomycota</taxon>
        <taxon>Kickxellomycotina</taxon>
        <taxon>Kickxellomycetes</taxon>
        <taxon>Kickxellales</taxon>
        <taxon>Kickxellaceae</taxon>
        <taxon>Coemansia</taxon>
    </lineage>
</organism>
<keyword evidence="1" id="KW-0805">Transcription regulation</keyword>
<proteinExistence type="predicted"/>
<evidence type="ECO:0000256" key="5">
    <source>
        <dbReference type="SAM" id="MobiDB-lite"/>
    </source>
</evidence>
<keyword evidence="8" id="KW-1185">Reference proteome</keyword>
<feature type="region of interest" description="Disordered" evidence="5">
    <location>
        <begin position="377"/>
        <end position="455"/>
    </location>
</feature>
<evidence type="ECO:0000256" key="1">
    <source>
        <dbReference type="ARBA" id="ARBA00023015"/>
    </source>
</evidence>
<feature type="compositionally biased region" description="Low complexity" evidence="5">
    <location>
        <begin position="12"/>
        <end position="23"/>
    </location>
</feature>
<keyword evidence="4" id="KW-0539">Nucleus</keyword>
<feature type="domain" description="HMG box" evidence="6">
    <location>
        <begin position="334"/>
        <end position="402"/>
    </location>
</feature>
<name>A0A9W8LDE3_9FUNG</name>
<dbReference type="AlphaFoldDB" id="A0A9W8LDE3"/>
<dbReference type="Pfam" id="PF00505">
    <property type="entry name" value="HMG_box"/>
    <property type="match status" value="1"/>
</dbReference>
<dbReference type="GO" id="GO:0005634">
    <property type="term" value="C:nucleus"/>
    <property type="evidence" value="ECO:0007669"/>
    <property type="project" value="UniProtKB-UniRule"/>
</dbReference>
<dbReference type="InterPro" id="IPR050140">
    <property type="entry name" value="SRY-related_HMG-box_TF-like"/>
</dbReference>
<dbReference type="EMBL" id="JANBUH010000024">
    <property type="protein sequence ID" value="KAJ2756522.1"/>
    <property type="molecule type" value="Genomic_DNA"/>
</dbReference>
<feature type="region of interest" description="Disordered" evidence="5">
    <location>
        <begin position="1"/>
        <end position="154"/>
    </location>
</feature>
<evidence type="ECO:0000256" key="4">
    <source>
        <dbReference type="PROSITE-ProRule" id="PRU00267"/>
    </source>
</evidence>
<feature type="compositionally biased region" description="Polar residues" evidence="5">
    <location>
        <begin position="418"/>
        <end position="439"/>
    </location>
</feature>
<feature type="DNA-binding region" description="HMG box" evidence="4">
    <location>
        <begin position="334"/>
        <end position="402"/>
    </location>
</feature>
<dbReference type="FunFam" id="1.10.30.10:FF:000041">
    <property type="entry name" value="HMG box family protein"/>
    <property type="match status" value="1"/>
</dbReference>
<dbReference type="PANTHER" id="PTHR10270">
    <property type="entry name" value="SOX TRANSCRIPTION FACTOR"/>
    <property type="match status" value="1"/>
</dbReference>
<dbReference type="Proteomes" id="UP001140011">
    <property type="component" value="Unassembled WGS sequence"/>
</dbReference>
<keyword evidence="3" id="KW-0804">Transcription</keyword>
<feature type="region of interest" description="Disordered" evidence="5">
    <location>
        <begin position="478"/>
        <end position="507"/>
    </location>
</feature>
<protein>
    <submittedName>
        <fullName evidence="7">Slightly ste11-like protein</fullName>
    </submittedName>
</protein>
<feature type="compositionally biased region" description="Low complexity" evidence="5">
    <location>
        <begin position="107"/>
        <end position="131"/>
    </location>
</feature>
<dbReference type="Gene3D" id="1.10.30.10">
    <property type="entry name" value="High mobility group box domain"/>
    <property type="match status" value="1"/>
</dbReference>
<comment type="caution">
    <text evidence="7">The sequence shown here is derived from an EMBL/GenBank/DDBJ whole genome shotgun (WGS) entry which is preliminary data.</text>
</comment>
<dbReference type="SMART" id="SM00398">
    <property type="entry name" value="HMG"/>
    <property type="match status" value="1"/>
</dbReference>
<feature type="region of interest" description="Disordered" evidence="5">
    <location>
        <begin position="226"/>
        <end position="249"/>
    </location>
</feature>
<evidence type="ECO:0000256" key="2">
    <source>
        <dbReference type="ARBA" id="ARBA00023125"/>
    </source>
</evidence>
<reference evidence="7" key="1">
    <citation type="submission" date="2022-07" db="EMBL/GenBank/DDBJ databases">
        <title>Phylogenomic reconstructions and comparative analyses of Kickxellomycotina fungi.</title>
        <authorList>
            <person name="Reynolds N.K."/>
            <person name="Stajich J.E."/>
            <person name="Barry K."/>
            <person name="Grigoriev I.V."/>
            <person name="Crous P."/>
            <person name="Smith M.E."/>
        </authorList>
    </citation>
    <scope>NUCLEOTIDE SEQUENCE</scope>
    <source>
        <strain evidence="7">BCRC 34297</strain>
    </source>
</reference>
<feature type="compositionally biased region" description="Basic residues" evidence="5">
    <location>
        <begin position="321"/>
        <end position="335"/>
    </location>
</feature>
<feature type="compositionally biased region" description="Low complexity" evidence="5">
    <location>
        <begin position="284"/>
        <end position="295"/>
    </location>
</feature>
<dbReference type="InterPro" id="IPR036910">
    <property type="entry name" value="HMG_box_dom_sf"/>
</dbReference>
<feature type="region of interest" description="Disordered" evidence="5">
    <location>
        <begin position="266"/>
        <end position="295"/>
    </location>
</feature>
<dbReference type="PROSITE" id="PS50118">
    <property type="entry name" value="HMG_BOX_2"/>
    <property type="match status" value="1"/>
</dbReference>
<feature type="compositionally biased region" description="Low complexity" evidence="5">
    <location>
        <begin position="441"/>
        <end position="451"/>
    </location>
</feature>
<dbReference type="SUPFAM" id="SSF47095">
    <property type="entry name" value="HMG-box"/>
    <property type="match status" value="1"/>
</dbReference>
<evidence type="ECO:0000313" key="7">
    <source>
        <dbReference type="EMBL" id="KAJ2756522.1"/>
    </source>
</evidence>
<accession>A0A9W8LDE3</accession>
<feature type="compositionally biased region" description="Polar residues" evidence="5">
    <location>
        <begin position="61"/>
        <end position="101"/>
    </location>
</feature>
<dbReference type="GO" id="GO:0001228">
    <property type="term" value="F:DNA-binding transcription activator activity, RNA polymerase II-specific"/>
    <property type="evidence" value="ECO:0007669"/>
    <property type="project" value="TreeGrafter"/>
</dbReference>
<dbReference type="GO" id="GO:0000978">
    <property type="term" value="F:RNA polymerase II cis-regulatory region sequence-specific DNA binding"/>
    <property type="evidence" value="ECO:0007669"/>
    <property type="project" value="TreeGrafter"/>
</dbReference>
<dbReference type="CDD" id="cd01389">
    <property type="entry name" value="HMG-box_ROX1-like"/>
    <property type="match status" value="1"/>
</dbReference>
<keyword evidence="2 4" id="KW-0238">DNA-binding</keyword>
<dbReference type="PANTHER" id="PTHR10270:SF161">
    <property type="entry name" value="SEX-DETERMINING REGION Y PROTEIN"/>
    <property type="match status" value="1"/>
</dbReference>
<gene>
    <name evidence="7" type="primary">RFG1</name>
    <name evidence="7" type="ORF">GGI19_000796</name>
</gene>
<feature type="compositionally biased region" description="Low complexity" evidence="5">
    <location>
        <begin position="228"/>
        <end position="244"/>
    </location>
</feature>
<evidence type="ECO:0000313" key="8">
    <source>
        <dbReference type="Proteomes" id="UP001140011"/>
    </source>
</evidence>
<evidence type="ECO:0000259" key="6">
    <source>
        <dbReference type="PROSITE" id="PS50118"/>
    </source>
</evidence>
<feature type="region of interest" description="Disordered" evidence="5">
    <location>
        <begin position="312"/>
        <end position="338"/>
    </location>
</feature>
<feature type="compositionally biased region" description="Low complexity" evidence="5">
    <location>
        <begin position="646"/>
        <end position="659"/>
    </location>
</feature>
<feature type="compositionally biased region" description="Low complexity" evidence="5">
    <location>
        <begin position="39"/>
        <end position="55"/>
    </location>
</feature>
<sequence length="709" mass="76393">MDQSHLFVSPTHSSSDFHQQSQSGLMPVINHSNTQSPCSADSPSSAATPTTNTADIVPALGSQQQYQSASHQLHQQQTSYGDAVSSSSQQQQLPHYSQLLPTPSLPQSAYTSAFSSATSSTSSQQQQQQQSGHNASALYQTPPQSHHPSAQYVPHDQNSALAPLQFGHIGVIGHQRPPATFPYEFDPSSDTACRNMYTSADIDSQVPSHQLSNAGYLRHSNTIPVAHSQTPSASSQQSQPMSASHGHQSLDMAASAGIALAADMAAEQGGQGQHTHQHVSGMHSAASQSSFGGSSVSNQPIFTTLSFQNSQLQEYDPYTRPQKRASRATKPKRTPRPPNAFILYRKAKQAEVIRDHPGVSNKDVSCIIGQMWKSEEPHVQDKFREQAEVEKKKHKDQYPNYKYQPRKPKNKRMLDSQGGASTPTGNAMVQGAGQDNGTFSPGGSASGMSSGLKDNGSAAAAAANAAYPSYSNKYHLMMQQGQGQQQHSPAHSQTPTSQQQQQAQLPRAEEYYYRGPGSMSEAHHQHSNGGFVSQQLDIKPGFVNAIPTAYWTPATPSDAAFSNTLPSANVFHGGDPAAAHMRPFDSMVPQHPGGGHSMGAPSAHIFNSFDHQRQMQHHHHQQQVHDSMDYQAAQQQQYHQHHSHSQQHQQSQQHQPHPATALGGYVGGGQAYHHSQHGIDGLDGSSVAGADSQGLGLLSPPAVAWSTNM</sequence>
<dbReference type="GO" id="GO:0030154">
    <property type="term" value="P:cell differentiation"/>
    <property type="evidence" value="ECO:0007669"/>
    <property type="project" value="TreeGrafter"/>
</dbReference>
<feature type="compositionally biased region" description="Low complexity" evidence="5">
    <location>
        <begin position="479"/>
        <end position="504"/>
    </location>
</feature>
<evidence type="ECO:0000256" key="3">
    <source>
        <dbReference type="ARBA" id="ARBA00023163"/>
    </source>
</evidence>
<feature type="compositionally biased region" description="Basic and acidic residues" evidence="5">
    <location>
        <begin position="377"/>
        <end position="391"/>
    </location>
</feature>
<dbReference type="OrthoDB" id="6247875at2759"/>
<feature type="compositionally biased region" description="Polar residues" evidence="5">
    <location>
        <begin position="132"/>
        <end position="148"/>
    </location>
</feature>
<feature type="region of interest" description="Disordered" evidence="5">
    <location>
        <begin position="611"/>
        <end position="685"/>
    </location>
</feature>
<dbReference type="InterPro" id="IPR009071">
    <property type="entry name" value="HMG_box_dom"/>
</dbReference>